<dbReference type="InterPro" id="IPR029062">
    <property type="entry name" value="Class_I_gatase-like"/>
</dbReference>
<dbReference type="EMBL" id="CAQQ02012312">
    <property type="status" value="NOT_ANNOTATED_CDS"/>
    <property type="molecule type" value="Genomic_DNA"/>
</dbReference>
<accession>T1GAG1</accession>
<dbReference type="Gene3D" id="3.40.50.880">
    <property type="match status" value="1"/>
</dbReference>
<dbReference type="EnsemblMetazoa" id="MESCA000217-RA">
    <property type="protein sequence ID" value="MESCA000217-PA"/>
    <property type="gene ID" value="MESCA000217"/>
</dbReference>
<dbReference type="InterPro" id="IPR050325">
    <property type="entry name" value="Prot/Nucl_acid_deglycase"/>
</dbReference>
<dbReference type="Pfam" id="PF01965">
    <property type="entry name" value="DJ-1_PfpI"/>
    <property type="match status" value="1"/>
</dbReference>
<dbReference type="OMA" id="LEHHAIM"/>
<proteinExistence type="predicted"/>
<dbReference type="EMBL" id="CAQQ02012311">
    <property type="status" value="NOT_ANNOTATED_CDS"/>
    <property type="molecule type" value="Genomic_DNA"/>
</dbReference>
<dbReference type="HOGENOM" id="CLU_000445_44_2_1"/>
<dbReference type="AlphaFoldDB" id="T1GAG1"/>
<dbReference type="GO" id="GO:1903189">
    <property type="term" value="P:glyoxal metabolic process"/>
    <property type="evidence" value="ECO:0007669"/>
    <property type="project" value="TreeGrafter"/>
</dbReference>
<reference evidence="3" key="1">
    <citation type="submission" date="2013-02" db="EMBL/GenBank/DDBJ databases">
        <authorList>
            <person name="Hughes D."/>
        </authorList>
    </citation>
    <scope>NUCLEOTIDE SEQUENCE</scope>
    <source>
        <strain>Durham</strain>
        <strain evidence="3">NC isolate 2 -- Noor lab</strain>
    </source>
</reference>
<evidence type="ECO:0000259" key="1">
    <source>
        <dbReference type="Pfam" id="PF01965"/>
    </source>
</evidence>
<organism evidence="2 3">
    <name type="scientific">Megaselia scalaris</name>
    <name type="common">Humpbacked fly</name>
    <name type="synonym">Phora scalaris</name>
    <dbReference type="NCBI Taxonomy" id="36166"/>
    <lineage>
        <taxon>Eukaryota</taxon>
        <taxon>Metazoa</taxon>
        <taxon>Ecdysozoa</taxon>
        <taxon>Arthropoda</taxon>
        <taxon>Hexapoda</taxon>
        <taxon>Insecta</taxon>
        <taxon>Pterygota</taxon>
        <taxon>Neoptera</taxon>
        <taxon>Endopterygota</taxon>
        <taxon>Diptera</taxon>
        <taxon>Brachycera</taxon>
        <taxon>Muscomorpha</taxon>
        <taxon>Platypezoidea</taxon>
        <taxon>Phoridae</taxon>
        <taxon>Megaseliini</taxon>
        <taxon>Megaselia</taxon>
    </lineage>
</organism>
<dbReference type="PANTHER" id="PTHR48094:SF12">
    <property type="entry name" value="PARKINSON DISEASE PROTEIN 7 HOMOLOG"/>
    <property type="match status" value="1"/>
</dbReference>
<dbReference type="SUPFAM" id="SSF52317">
    <property type="entry name" value="Class I glutamine amidotransferase-like"/>
    <property type="match status" value="1"/>
</dbReference>
<feature type="domain" description="DJ-1/PfpI" evidence="1">
    <location>
        <begin position="3"/>
        <end position="166"/>
    </location>
</feature>
<evidence type="ECO:0000313" key="2">
    <source>
        <dbReference type="EnsemblMetazoa" id="MESCA000217-PA"/>
    </source>
</evidence>
<dbReference type="CDD" id="cd03135">
    <property type="entry name" value="GATase1_DJ-1"/>
    <property type="match status" value="1"/>
</dbReference>
<dbReference type="InterPro" id="IPR006287">
    <property type="entry name" value="DJ-1"/>
</dbReference>
<evidence type="ECO:0000313" key="3">
    <source>
        <dbReference type="Proteomes" id="UP000015102"/>
    </source>
</evidence>
<dbReference type="GO" id="GO:0046295">
    <property type="term" value="P:glycolate biosynthetic process"/>
    <property type="evidence" value="ECO:0007669"/>
    <property type="project" value="TreeGrafter"/>
</dbReference>
<keyword evidence="3" id="KW-1185">Reference proteome</keyword>
<protein>
    <recommendedName>
        <fullName evidence="1">DJ-1/PfpI domain-containing protein</fullName>
    </recommendedName>
</protein>
<dbReference type="GO" id="GO:0005739">
    <property type="term" value="C:mitochondrion"/>
    <property type="evidence" value="ECO:0007669"/>
    <property type="project" value="TreeGrafter"/>
</dbReference>
<dbReference type="Proteomes" id="UP000015102">
    <property type="component" value="Unassembled WGS sequence"/>
</dbReference>
<dbReference type="GO" id="GO:0005634">
    <property type="term" value="C:nucleus"/>
    <property type="evidence" value="ECO:0007669"/>
    <property type="project" value="TreeGrafter"/>
</dbReference>
<dbReference type="InterPro" id="IPR002818">
    <property type="entry name" value="DJ-1/PfpI"/>
</dbReference>
<reference evidence="2" key="2">
    <citation type="submission" date="2015-06" db="UniProtKB">
        <authorList>
            <consortium name="EnsemblMetazoa"/>
        </authorList>
    </citation>
    <scope>IDENTIFICATION</scope>
</reference>
<sequence length="220" mass="24095">MSKKACIIIVVGVEEMEVLTLLNILRRAGLEVIVAGLWGDISVKCKNKLVILPDKSLESIKDIDFDIIILPGGIPATKAMQDSELLAEVLRKQEKKKRYIATMGTSTIVLEHHAIMKGKNVTSDPKYKTIMCRGGYNYNEKSNVVKDGNLITSAGLGTTMEFALRIACIFTEPGNTKFSTPYLESNEQDIITPGGTHLEEYPPASSALGTFNEKDTSNVT</sequence>
<dbReference type="NCBIfam" id="TIGR01383">
    <property type="entry name" value="not_thiJ"/>
    <property type="match status" value="1"/>
</dbReference>
<dbReference type="EMBL" id="CAQQ02012310">
    <property type="status" value="NOT_ANNOTATED_CDS"/>
    <property type="molecule type" value="Genomic_DNA"/>
</dbReference>
<dbReference type="EMBL" id="CAQQ02012313">
    <property type="status" value="NOT_ANNOTATED_CDS"/>
    <property type="molecule type" value="Genomic_DNA"/>
</dbReference>
<dbReference type="PANTHER" id="PTHR48094">
    <property type="entry name" value="PROTEIN/NUCLEIC ACID DEGLYCASE DJ-1-RELATED"/>
    <property type="match status" value="1"/>
</dbReference>
<dbReference type="GO" id="GO:0006979">
    <property type="term" value="P:response to oxidative stress"/>
    <property type="evidence" value="ECO:0007669"/>
    <property type="project" value="TreeGrafter"/>
</dbReference>
<dbReference type="STRING" id="36166.T1GAG1"/>
<name>T1GAG1_MEGSC</name>
<dbReference type="EMBL" id="CAQQ02012314">
    <property type="status" value="NOT_ANNOTATED_CDS"/>
    <property type="molecule type" value="Genomic_DNA"/>
</dbReference>